<evidence type="ECO:0000256" key="5">
    <source>
        <dbReference type="RuleBase" id="RU363041"/>
    </source>
</evidence>
<keyword evidence="3 5" id="KW-1133">Transmembrane helix</keyword>
<sequence>MELFWGFVVGLIFSTVGAAGGILAGVGHLSIFGIRDANLVKFYNQFLVALSPLISLPLYLKQKRVVFWLAFWLAVGSVLGASAGAFLSYQYLKDIRQYKYLFGLLTLFIGIKVLYEAFGSKKLVKTYKDLSTSLKGLRIELRQGEEVKSISIFNPFFVGFGIAMLSSAMGVGGGFLIVPYMLLVVRLLAYYVPGTAVLVVFITTLTGMLNYYKLGVNINWTFLFKEALGVWIGSAIGPYLSKIIGERILRTAIGLLLLVLGMAYAFGVL</sequence>
<reference evidence="6" key="1">
    <citation type="journal article" date="2020" name="mSystems">
        <title>Genome- and Community-Level Interaction Insights into Carbon Utilization and Element Cycling Functions of Hydrothermarchaeota in Hydrothermal Sediment.</title>
        <authorList>
            <person name="Zhou Z."/>
            <person name="Liu Y."/>
            <person name="Xu W."/>
            <person name="Pan J."/>
            <person name="Luo Z.H."/>
            <person name="Li M."/>
        </authorList>
    </citation>
    <scope>NUCLEOTIDE SEQUENCE [LARGE SCALE GENOMIC DNA]</scope>
    <source>
        <strain evidence="6">SpSt-132</strain>
    </source>
</reference>
<keyword evidence="5" id="KW-1003">Cell membrane</keyword>
<dbReference type="AlphaFoldDB" id="A0A7C2VFI9"/>
<name>A0A7C2VFI9_9AQUI</name>
<evidence type="ECO:0000256" key="2">
    <source>
        <dbReference type="ARBA" id="ARBA00022692"/>
    </source>
</evidence>
<feature type="transmembrane region" description="Helical" evidence="5">
    <location>
        <begin position="188"/>
        <end position="212"/>
    </location>
</feature>
<evidence type="ECO:0000256" key="4">
    <source>
        <dbReference type="ARBA" id="ARBA00023136"/>
    </source>
</evidence>
<dbReference type="GO" id="GO:0005886">
    <property type="term" value="C:plasma membrane"/>
    <property type="evidence" value="ECO:0007669"/>
    <property type="project" value="UniProtKB-SubCell"/>
</dbReference>
<feature type="transmembrane region" description="Helical" evidence="5">
    <location>
        <begin position="67"/>
        <end position="92"/>
    </location>
</feature>
<proteinExistence type="inferred from homology"/>
<comment type="caution">
    <text evidence="6">The sequence shown here is derived from an EMBL/GenBank/DDBJ whole genome shotgun (WGS) entry which is preliminary data.</text>
</comment>
<gene>
    <name evidence="6" type="ORF">ENO47_08965</name>
</gene>
<feature type="transmembrane region" description="Helical" evidence="5">
    <location>
        <begin position="156"/>
        <end position="182"/>
    </location>
</feature>
<organism evidence="6">
    <name type="scientific">Hydrogenobacter sp</name>
    <dbReference type="NCBI Taxonomy" id="2152829"/>
    <lineage>
        <taxon>Bacteria</taxon>
        <taxon>Pseudomonadati</taxon>
        <taxon>Aquificota</taxon>
        <taxon>Aquificia</taxon>
        <taxon>Aquificales</taxon>
        <taxon>Aquificaceae</taxon>
        <taxon>Hydrogenobacter</taxon>
    </lineage>
</organism>
<keyword evidence="2 5" id="KW-0812">Transmembrane</keyword>
<evidence type="ECO:0000256" key="3">
    <source>
        <dbReference type="ARBA" id="ARBA00022989"/>
    </source>
</evidence>
<dbReference type="Pfam" id="PF01925">
    <property type="entry name" value="TauE"/>
    <property type="match status" value="1"/>
</dbReference>
<protein>
    <recommendedName>
        <fullName evidence="5">Probable membrane transporter protein</fullName>
    </recommendedName>
</protein>
<dbReference type="PANTHER" id="PTHR43701:SF2">
    <property type="entry name" value="MEMBRANE TRANSPORTER PROTEIN YJNA-RELATED"/>
    <property type="match status" value="1"/>
</dbReference>
<feature type="transmembrane region" description="Helical" evidence="5">
    <location>
        <begin position="42"/>
        <end position="60"/>
    </location>
</feature>
<evidence type="ECO:0000313" key="6">
    <source>
        <dbReference type="EMBL" id="HEW46768.1"/>
    </source>
</evidence>
<dbReference type="InterPro" id="IPR051598">
    <property type="entry name" value="TSUP/Inactive_protease-like"/>
</dbReference>
<dbReference type="PANTHER" id="PTHR43701">
    <property type="entry name" value="MEMBRANE TRANSPORTER PROTEIN MJ0441-RELATED"/>
    <property type="match status" value="1"/>
</dbReference>
<dbReference type="InterPro" id="IPR002781">
    <property type="entry name" value="TM_pro_TauE-like"/>
</dbReference>
<dbReference type="EMBL" id="DSFP01000075">
    <property type="protein sequence ID" value="HEW46768.1"/>
    <property type="molecule type" value="Genomic_DNA"/>
</dbReference>
<feature type="transmembrane region" description="Helical" evidence="5">
    <location>
        <begin position="248"/>
        <end position="267"/>
    </location>
</feature>
<comment type="subcellular location">
    <subcellularLocation>
        <location evidence="5">Cell membrane</location>
        <topology evidence="5">Multi-pass membrane protein</topology>
    </subcellularLocation>
    <subcellularLocation>
        <location evidence="1">Membrane</location>
        <topology evidence="1">Multi-pass membrane protein</topology>
    </subcellularLocation>
</comment>
<comment type="similarity">
    <text evidence="5">Belongs to the 4-toluene sulfonate uptake permease (TSUP) (TC 2.A.102) family.</text>
</comment>
<feature type="transmembrane region" description="Helical" evidence="5">
    <location>
        <begin position="98"/>
        <end position="115"/>
    </location>
</feature>
<keyword evidence="4 5" id="KW-0472">Membrane</keyword>
<accession>A0A7C2VFI9</accession>
<evidence type="ECO:0000256" key="1">
    <source>
        <dbReference type="ARBA" id="ARBA00004141"/>
    </source>
</evidence>